<name>A0A7R8ZB12_TIMDO</name>
<dbReference type="InterPro" id="IPR001910">
    <property type="entry name" value="Inosine/uridine_hydrolase_dom"/>
</dbReference>
<dbReference type="InterPro" id="IPR052775">
    <property type="entry name" value="IUN_hydrolase"/>
</dbReference>
<keyword evidence="2" id="KW-0812">Transmembrane</keyword>
<keyword evidence="2" id="KW-0472">Membrane</keyword>
<evidence type="ECO:0000256" key="2">
    <source>
        <dbReference type="SAM" id="Phobius"/>
    </source>
</evidence>
<dbReference type="GO" id="GO:0016799">
    <property type="term" value="F:hydrolase activity, hydrolyzing N-glycosyl compounds"/>
    <property type="evidence" value="ECO:0007669"/>
    <property type="project" value="InterPro"/>
</dbReference>
<protein>
    <recommendedName>
        <fullName evidence="3">Inosine/uridine-preferring nucleoside hydrolase domain-containing protein</fullName>
    </recommendedName>
</protein>
<feature type="domain" description="Inosine/uridine-preferring nucleoside hydrolase" evidence="3">
    <location>
        <begin position="81"/>
        <end position="138"/>
    </location>
</feature>
<evidence type="ECO:0000313" key="4">
    <source>
        <dbReference type="EMBL" id="CAD7198677.1"/>
    </source>
</evidence>
<gene>
    <name evidence="4" type="ORF">TDIB3V08_LOCUS4956</name>
</gene>
<dbReference type="InterPro" id="IPR036452">
    <property type="entry name" value="Ribo_hydro-like"/>
</dbReference>
<feature type="transmembrane region" description="Helical" evidence="2">
    <location>
        <begin position="42"/>
        <end position="67"/>
    </location>
</feature>
<reference evidence="4" key="1">
    <citation type="submission" date="2020-11" db="EMBL/GenBank/DDBJ databases">
        <authorList>
            <person name="Tran Van P."/>
        </authorList>
    </citation>
    <scope>NUCLEOTIDE SEQUENCE</scope>
</reference>
<evidence type="ECO:0000259" key="3">
    <source>
        <dbReference type="Pfam" id="PF01156"/>
    </source>
</evidence>
<proteinExistence type="inferred from homology"/>
<accession>A0A7R8ZB12</accession>
<dbReference type="EMBL" id="OA566314">
    <property type="protein sequence ID" value="CAD7198677.1"/>
    <property type="molecule type" value="Genomic_DNA"/>
</dbReference>
<dbReference type="AlphaFoldDB" id="A0A7R8ZB12"/>
<keyword evidence="2" id="KW-1133">Transmembrane helix</keyword>
<organism evidence="4">
    <name type="scientific">Timema douglasi</name>
    <name type="common">Walking stick</name>
    <dbReference type="NCBI Taxonomy" id="61478"/>
    <lineage>
        <taxon>Eukaryota</taxon>
        <taxon>Metazoa</taxon>
        <taxon>Ecdysozoa</taxon>
        <taxon>Arthropoda</taxon>
        <taxon>Hexapoda</taxon>
        <taxon>Insecta</taxon>
        <taxon>Pterygota</taxon>
        <taxon>Neoptera</taxon>
        <taxon>Polyneoptera</taxon>
        <taxon>Phasmatodea</taxon>
        <taxon>Timematodea</taxon>
        <taxon>Timematoidea</taxon>
        <taxon>Timematidae</taxon>
        <taxon>Timema</taxon>
    </lineage>
</organism>
<comment type="similarity">
    <text evidence="1">Belongs to the IUNH family.</text>
</comment>
<dbReference type="Pfam" id="PF01156">
    <property type="entry name" value="IU_nuc_hydro"/>
    <property type="match status" value="1"/>
</dbReference>
<dbReference type="PANTHER" id="PTHR46190">
    <property type="entry name" value="SI:CH211-201H21.5-RELATED"/>
    <property type="match status" value="1"/>
</dbReference>
<dbReference type="SUPFAM" id="SSF53590">
    <property type="entry name" value="Nucleoside hydrolase"/>
    <property type="match status" value="1"/>
</dbReference>
<evidence type="ECO:0000256" key="1">
    <source>
        <dbReference type="ARBA" id="ARBA00009176"/>
    </source>
</evidence>
<sequence length="197" mass="20727">MICVDHTAQTSQDAGRTASYTTSTMLGKGGAEQCAPKKRAILACWAAGTGMFLLASATLLAVGLLAVPGLSLPVEHASTQIIIDTDAGTDDAMALFMALGYEKNQPSRVKVVAITCVHGNTRVDNVVVNVLKVLQTTGRKRKDGGGFLHRISRGKGEVKPVLLLPLYVAGHDVTVYLRVSCPDACGGLEFGSVTRMN</sequence>
<dbReference type="PANTHER" id="PTHR46190:SF1">
    <property type="entry name" value="SI:CH211-201H21.5"/>
    <property type="match status" value="1"/>
</dbReference>
<dbReference type="Gene3D" id="3.90.245.10">
    <property type="entry name" value="Ribonucleoside hydrolase-like"/>
    <property type="match status" value="1"/>
</dbReference>